<dbReference type="Gene3D" id="1.10.510.10">
    <property type="entry name" value="Transferase(Phosphotransferase) domain 1"/>
    <property type="match status" value="1"/>
</dbReference>
<evidence type="ECO:0000313" key="8">
    <source>
        <dbReference type="Proteomes" id="UP001152646"/>
    </source>
</evidence>
<dbReference type="AlphaFoldDB" id="A0A9W4J8T7"/>
<dbReference type="OrthoDB" id="192887at2759"/>
<dbReference type="Proteomes" id="UP001152646">
    <property type="component" value="Unassembled WGS sequence"/>
</dbReference>
<dbReference type="InterPro" id="IPR050117">
    <property type="entry name" value="MAPK"/>
</dbReference>
<keyword evidence="3" id="KW-0547">Nucleotide-binding</keyword>
<accession>A0A9W4J8T7</accession>
<sequence>MAHFVKSTVLGGNFETPERYTDPKTLKIGVSGLVWYVIAIHESANFDVLCNLTTLFTVSSSWDQVNQQYVAVKKILNPFATPATAKSIFREIKLLKRLRHDNECCSMAGPLWIKLTMKQIISPVDIFISPAEDIYLVTDLMQTDLRTLIESKSIGDEFVPFLLYQMLRGLKYLHSASIPHGDLRPESILINQNCDLKICDLGLPGVQETHAMSYIATRCYRAPELLLTCQSYDEKVDIWSAGCIFAEMLQGRPLFTGRNHVEQFCAMTELLGTPSDDFLAKITSQSTLHFIQSLPYYEGTGLSNMNSNFVSTALNLLERMLVFDRNERISASDALAALYLAAYHDPTDEPIADHIYDWSIHERWSSNNTLKMELYDEIIDYHKQSEIRQFVKNWAQSTSGAQC</sequence>
<comment type="caution">
    <text evidence="7">The sequence shown here is derived from an EMBL/GenBank/DDBJ whole genome shotgun (WGS) entry which is preliminary data.</text>
</comment>
<keyword evidence="1" id="KW-0723">Serine/threonine-protein kinase</keyword>
<evidence type="ECO:0000256" key="4">
    <source>
        <dbReference type="ARBA" id="ARBA00022777"/>
    </source>
</evidence>
<dbReference type="GO" id="GO:0005524">
    <property type="term" value="F:ATP binding"/>
    <property type="evidence" value="ECO:0007669"/>
    <property type="project" value="UniProtKB-KW"/>
</dbReference>
<evidence type="ECO:0000256" key="1">
    <source>
        <dbReference type="ARBA" id="ARBA00022527"/>
    </source>
</evidence>
<proteinExistence type="predicted"/>
<keyword evidence="4" id="KW-0418">Kinase</keyword>
<dbReference type="FunFam" id="1.10.510.10:FF:000624">
    <property type="entry name" value="Mitogen-activated protein kinase"/>
    <property type="match status" value="1"/>
</dbReference>
<dbReference type="SUPFAM" id="SSF56112">
    <property type="entry name" value="Protein kinase-like (PK-like)"/>
    <property type="match status" value="1"/>
</dbReference>
<dbReference type="Pfam" id="PF00069">
    <property type="entry name" value="Pkinase"/>
    <property type="match status" value="1"/>
</dbReference>
<evidence type="ECO:0000256" key="2">
    <source>
        <dbReference type="ARBA" id="ARBA00022679"/>
    </source>
</evidence>
<dbReference type="InterPro" id="IPR011009">
    <property type="entry name" value="Kinase-like_dom_sf"/>
</dbReference>
<dbReference type="PROSITE" id="PS50011">
    <property type="entry name" value="PROTEIN_KINASE_DOM"/>
    <property type="match status" value="1"/>
</dbReference>
<gene>
    <name evidence="7" type="ORF">PSALAMII_LOCUS6474</name>
</gene>
<dbReference type="Gene3D" id="3.30.200.20">
    <property type="entry name" value="Phosphorylase Kinase, domain 1"/>
    <property type="match status" value="1"/>
</dbReference>
<reference evidence="7" key="1">
    <citation type="submission" date="2021-07" db="EMBL/GenBank/DDBJ databases">
        <authorList>
            <person name="Branca A.L. A."/>
        </authorList>
    </citation>
    <scope>NUCLEOTIDE SEQUENCE</scope>
</reference>
<evidence type="ECO:0000259" key="6">
    <source>
        <dbReference type="PROSITE" id="PS50011"/>
    </source>
</evidence>
<dbReference type="EMBL" id="CAJVPA010000190">
    <property type="protein sequence ID" value="CAG8385133.1"/>
    <property type="molecule type" value="Genomic_DNA"/>
</dbReference>
<protein>
    <recommendedName>
        <fullName evidence="6">Protein kinase domain-containing protein</fullName>
    </recommendedName>
</protein>
<evidence type="ECO:0000256" key="5">
    <source>
        <dbReference type="ARBA" id="ARBA00022840"/>
    </source>
</evidence>
<evidence type="ECO:0000313" key="7">
    <source>
        <dbReference type="EMBL" id="CAG8385133.1"/>
    </source>
</evidence>
<organism evidence="7 8">
    <name type="scientific">Penicillium salamii</name>
    <dbReference type="NCBI Taxonomy" id="1612424"/>
    <lineage>
        <taxon>Eukaryota</taxon>
        <taxon>Fungi</taxon>
        <taxon>Dikarya</taxon>
        <taxon>Ascomycota</taxon>
        <taxon>Pezizomycotina</taxon>
        <taxon>Eurotiomycetes</taxon>
        <taxon>Eurotiomycetidae</taxon>
        <taxon>Eurotiales</taxon>
        <taxon>Aspergillaceae</taxon>
        <taxon>Penicillium</taxon>
    </lineage>
</organism>
<keyword evidence="5" id="KW-0067">ATP-binding</keyword>
<feature type="domain" description="Protein kinase" evidence="6">
    <location>
        <begin position="20"/>
        <end position="340"/>
    </location>
</feature>
<dbReference type="PANTHER" id="PTHR24055">
    <property type="entry name" value="MITOGEN-ACTIVATED PROTEIN KINASE"/>
    <property type="match status" value="1"/>
</dbReference>
<name>A0A9W4J8T7_9EURO</name>
<dbReference type="InterPro" id="IPR000719">
    <property type="entry name" value="Prot_kinase_dom"/>
</dbReference>
<dbReference type="GO" id="GO:0004674">
    <property type="term" value="F:protein serine/threonine kinase activity"/>
    <property type="evidence" value="ECO:0007669"/>
    <property type="project" value="UniProtKB-KW"/>
</dbReference>
<evidence type="ECO:0000256" key="3">
    <source>
        <dbReference type="ARBA" id="ARBA00022741"/>
    </source>
</evidence>
<keyword evidence="2" id="KW-0808">Transferase</keyword>